<dbReference type="Pfam" id="PF00781">
    <property type="entry name" value="DAGK_cat"/>
    <property type="match status" value="1"/>
</dbReference>
<dbReference type="InterPro" id="IPR016064">
    <property type="entry name" value="NAD/diacylglycerol_kinase_sf"/>
</dbReference>
<dbReference type="PANTHER" id="PTHR30492:SF0">
    <property type="entry name" value="METHYLGLYOXAL SYNTHASE"/>
    <property type="match status" value="1"/>
</dbReference>
<keyword evidence="2" id="KW-0418">Kinase</keyword>
<dbReference type="RefSeq" id="WP_240825866.1">
    <property type="nucleotide sequence ID" value="NZ_JAKWBL010000001.1"/>
</dbReference>
<dbReference type="Gene3D" id="3.40.50.10330">
    <property type="entry name" value="Probable inorganic polyphosphate/atp-NAD kinase, domain 1"/>
    <property type="match status" value="1"/>
</dbReference>
<evidence type="ECO:0000313" key="3">
    <source>
        <dbReference type="Proteomes" id="UP001202248"/>
    </source>
</evidence>
<dbReference type="SUPFAM" id="SSF111331">
    <property type="entry name" value="NAD kinase/diacylglycerol kinase-like"/>
    <property type="match status" value="1"/>
</dbReference>
<name>A0ABS9SE26_9BACT</name>
<organism evidence="2 3">
    <name type="scientific">Niabella ginsengisoli</name>
    <dbReference type="NCBI Taxonomy" id="522298"/>
    <lineage>
        <taxon>Bacteria</taxon>
        <taxon>Pseudomonadati</taxon>
        <taxon>Bacteroidota</taxon>
        <taxon>Chitinophagia</taxon>
        <taxon>Chitinophagales</taxon>
        <taxon>Chitinophagaceae</taxon>
        <taxon>Niabella</taxon>
    </lineage>
</organism>
<protein>
    <submittedName>
        <fullName evidence="2">Diacylglycerol kinase family lipid kinase</fullName>
    </submittedName>
</protein>
<proteinExistence type="predicted"/>
<reference evidence="2 3" key="1">
    <citation type="submission" date="2022-02" db="EMBL/GenBank/DDBJ databases">
        <authorList>
            <person name="Min J."/>
        </authorList>
    </citation>
    <scope>NUCLEOTIDE SEQUENCE [LARGE SCALE GENOMIC DNA]</scope>
    <source>
        <strain evidence="2 3">GR10-1</strain>
    </source>
</reference>
<evidence type="ECO:0000313" key="2">
    <source>
        <dbReference type="EMBL" id="MCH5596611.1"/>
    </source>
</evidence>
<dbReference type="Pfam" id="PF19279">
    <property type="entry name" value="YegS_C"/>
    <property type="match status" value="1"/>
</dbReference>
<dbReference type="InterPro" id="IPR001206">
    <property type="entry name" value="Diacylglycerol_kinase_cat_dom"/>
</dbReference>
<dbReference type="SMART" id="SM00046">
    <property type="entry name" value="DAGKc"/>
    <property type="match status" value="1"/>
</dbReference>
<dbReference type="Gene3D" id="2.60.200.40">
    <property type="match status" value="1"/>
</dbReference>
<evidence type="ECO:0000259" key="1">
    <source>
        <dbReference type="PROSITE" id="PS50146"/>
    </source>
</evidence>
<feature type="domain" description="DAGKc" evidence="1">
    <location>
        <begin position="1"/>
        <end position="129"/>
    </location>
</feature>
<gene>
    <name evidence="2" type="ORF">MKP09_01050</name>
</gene>
<comment type="caution">
    <text evidence="2">The sequence shown here is derived from an EMBL/GenBank/DDBJ whole genome shotgun (WGS) entry which is preliminary data.</text>
</comment>
<dbReference type="GO" id="GO:0016301">
    <property type="term" value="F:kinase activity"/>
    <property type="evidence" value="ECO:0007669"/>
    <property type="project" value="UniProtKB-KW"/>
</dbReference>
<dbReference type="PROSITE" id="PS50146">
    <property type="entry name" value="DAGK"/>
    <property type="match status" value="1"/>
</dbReference>
<sequence length="269" mass="29356">MSVKILFIINNIAGNKTIDWQSEIKTYFNGKNVELDFYDLTDPVDCGALDNYIKSAKANKVVAVGGDGTIALVAESVQGTGMALGIIPAGSANGMAKELLIPVKLPDALNIIENGVVTGVDTILLNNEHMCLHLSDAGINAQLIKNFEEGDTRGKIGYLKVAWKTLVRRQSLNIKIEHNNSVINRKAFMIVIANAGKYGTGAVINPVGEINDGIFEVVVVKRLSFFGILKMMFSLGFDKKISKYTKQNLLISFQKAGYIFRLTENISVK</sequence>
<keyword evidence="3" id="KW-1185">Reference proteome</keyword>
<dbReference type="Proteomes" id="UP001202248">
    <property type="component" value="Unassembled WGS sequence"/>
</dbReference>
<accession>A0ABS9SE26</accession>
<keyword evidence="2" id="KW-0808">Transferase</keyword>
<dbReference type="InterPro" id="IPR045540">
    <property type="entry name" value="YegS/DAGK_C"/>
</dbReference>
<dbReference type="PANTHER" id="PTHR30492">
    <property type="entry name" value="METHYLGLYOXAL SYNTHASE"/>
    <property type="match status" value="1"/>
</dbReference>
<dbReference type="EMBL" id="JAKWBL010000001">
    <property type="protein sequence ID" value="MCH5596611.1"/>
    <property type="molecule type" value="Genomic_DNA"/>
</dbReference>
<dbReference type="InterPro" id="IPR004363">
    <property type="entry name" value="Methylgl_synth"/>
</dbReference>
<dbReference type="InterPro" id="IPR017438">
    <property type="entry name" value="ATP-NAD_kinase_N"/>
</dbReference>